<feature type="region of interest" description="Disordered" evidence="1">
    <location>
        <begin position="34"/>
        <end position="56"/>
    </location>
</feature>
<dbReference type="PANTHER" id="PTHR13268">
    <property type="entry name" value="BREAST CARCINOMA AMPLIFIED SEQUENCE 3"/>
    <property type="match status" value="1"/>
</dbReference>
<feature type="domain" description="BCAS3 WD40" evidence="2">
    <location>
        <begin position="7"/>
        <end position="179"/>
    </location>
</feature>
<reference evidence="3" key="1">
    <citation type="submission" date="2020-07" db="EMBL/GenBank/DDBJ databases">
        <title>The High-quality genome of the commercially important snow crab, Chionoecetes opilio.</title>
        <authorList>
            <person name="Jeong J.-H."/>
            <person name="Ryu S."/>
        </authorList>
    </citation>
    <scope>NUCLEOTIDE SEQUENCE</scope>
    <source>
        <strain evidence="3">MADBK_172401_WGS</strain>
        <tissue evidence="3">Digestive gland</tissue>
    </source>
</reference>
<dbReference type="InterPro" id="IPR036322">
    <property type="entry name" value="WD40_repeat_dom_sf"/>
</dbReference>
<dbReference type="GO" id="GO:0005737">
    <property type="term" value="C:cytoplasm"/>
    <property type="evidence" value="ECO:0007669"/>
    <property type="project" value="TreeGrafter"/>
</dbReference>
<dbReference type="Gene3D" id="2.130.10.10">
    <property type="entry name" value="YVTN repeat-like/Quinoprotein amine dehydrogenase"/>
    <property type="match status" value="1"/>
</dbReference>
<dbReference type="OrthoDB" id="25778at2759"/>
<dbReference type="GO" id="GO:0042594">
    <property type="term" value="P:response to starvation"/>
    <property type="evidence" value="ECO:0007669"/>
    <property type="project" value="TreeGrafter"/>
</dbReference>
<comment type="caution">
    <text evidence="3">The sequence shown here is derived from an EMBL/GenBank/DDBJ whole genome shotgun (WGS) entry which is preliminary data.</text>
</comment>
<dbReference type="InterPro" id="IPR048382">
    <property type="entry name" value="BCAS3_WD40"/>
</dbReference>
<name>A0A8J4XZC0_CHIOP</name>
<evidence type="ECO:0000313" key="4">
    <source>
        <dbReference type="Proteomes" id="UP000770661"/>
    </source>
</evidence>
<evidence type="ECO:0000256" key="1">
    <source>
        <dbReference type="SAM" id="MobiDB-lite"/>
    </source>
</evidence>
<proteinExistence type="predicted"/>
<dbReference type="EMBL" id="JACEEZ010018368">
    <property type="protein sequence ID" value="KAG0716998.1"/>
    <property type="molecule type" value="Genomic_DNA"/>
</dbReference>
<dbReference type="InterPro" id="IPR015943">
    <property type="entry name" value="WD40/YVTN_repeat-like_dom_sf"/>
</dbReference>
<dbReference type="PANTHER" id="PTHR13268:SF0">
    <property type="entry name" value="BCAS3 MICROTUBULE ASSOCIATED CELL MIGRATION FACTOR"/>
    <property type="match status" value="1"/>
</dbReference>
<feature type="compositionally biased region" description="Polar residues" evidence="1">
    <location>
        <begin position="377"/>
        <end position="393"/>
    </location>
</feature>
<evidence type="ECO:0000313" key="3">
    <source>
        <dbReference type="EMBL" id="KAG0716998.1"/>
    </source>
</evidence>
<gene>
    <name evidence="3" type="primary">Bcas3</name>
    <name evidence="3" type="ORF">GWK47_008334</name>
</gene>
<accession>A0A8J4XZC0</accession>
<evidence type="ECO:0000259" key="2">
    <source>
        <dbReference type="Pfam" id="PF21034"/>
    </source>
</evidence>
<feature type="region of interest" description="Disordered" evidence="1">
    <location>
        <begin position="446"/>
        <end position="484"/>
    </location>
</feature>
<feature type="region of interest" description="Disordered" evidence="1">
    <location>
        <begin position="369"/>
        <end position="398"/>
    </location>
</feature>
<dbReference type="InterPro" id="IPR045142">
    <property type="entry name" value="BCAS3-like"/>
</dbReference>
<dbReference type="AlphaFoldDB" id="A0A8J4XZC0"/>
<dbReference type="Pfam" id="PF21034">
    <property type="entry name" value="BCAS3_WD40"/>
    <property type="match status" value="1"/>
</dbReference>
<protein>
    <submittedName>
        <fullName evidence="3">Breast carcinoma-amplified sequence 3</fullName>
    </submittedName>
</protein>
<organism evidence="3 4">
    <name type="scientific">Chionoecetes opilio</name>
    <name type="common">Atlantic snow crab</name>
    <name type="synonym">Cancer opilio</name>
    <dbReference type="NCBI Taxonomy" id="41210"/>
    <lineage>
        <taxon>Eukaryota</taxon>
        <taxon>Metazoa</taxon>
        <taxon>Ecdysozoa</taxon>
        <taxon>Arthropoda</taxon>
        <taxon>Crustacea</taxon>
        <taxon>Multicrustacea</taxon>
        <taxon>Malacostraca</taxon>
        <taxon>Eumalacostraca</taxon>
        <taxon>Eucarida</taxon>
        <taxon>Decapoda</taxon>
        <taxon>Pleocyemata</taxon>
        <taxon>Brachyura</taxon>
        <taxon>Eubrachyura</taxon>
        <taxon>Majoidea</taxon>
        <taxon>Majidae</taxon>
        <taxon>Chionoecetes</taxon>
    </lineage>
</organism>
<dbReference type="GO" id="GO:0006914">
    <property type="term" value="P:autophagy"/>
    <property type="evidence" value="ECO:0007669"/>
    <property type="project" value="InterPro"/>
</dbReference>
<keyword evidence="4" id="KW-1185">Reference proteome</keyword>
<dbReference type="Proteomes" id="UP000770661">
    <property type="component" value="Unassembled WGS sequence"/>
</dbReference>
<dbReference type="SUPFAM" id="SSF50978">
    <property type="entry name" value="WD40 repeat-like"/>
    <property type="match status" value="1"/>
</dbReference>
<sequence>MVSEGSTSYKATVIHAAKSLTKGLKDLSESVASNLMGQRGGSPAQPAPPSSLPTPGIATVIDTQMVGCGELSLTTSNISGIIAHFCAHQASPIVAFSFDPTGMLLLTADKQGHSFHLFRLQPHPLSSAQSAIHHLYTLYRGDTTAKVTDISFSLDSRWAAVSTHRGTTHVFPITPYGGIMYTMLDKHTDHVYYAGQAHRSCILCWTSTQIMYTMLDKHTDHVYYAGQSHRSCILCWTITQIMLSRFHRSAGLDDTPSSGRNSPVLSPSPSSSKFAFEVSPNMAYPNPRYPPYPTPTVVKPLVQLRQPLLQNLIVISENLLDELSYLSKVHLGQEYRRLSWCRQWRQMGIRIHGRGLPRLDSTMWNAEGKGVKRTMGTGPSPSRSPPASKTPRSPSGDDIIKVASVFGSPRGWLAGSPTVPREKQRRTMDSLFVMACHGNLLEYQLEPQPASGIPQDKVTEDSPIELDSCTQDSEGFYSESEVFS</sequence>